<organism evidence="4 5">
    <name type="scientific">Vitis vinifera</name>
    <name type="common">Grape</name>
    <dbReference type="NCBI Taxonomy" id="29760"/>
    <lineage>
        <taxon>Eukaryota</taxon>
        <taxon>Viridiplantae</taxon>
        <taxon>Streptophyta</taxon>
        <taxon>Embryophyta</taxon>
        <taxon>Tracheophyta</taxon>
        <taxon>Spermatophyta</taxon>
        <taxon>Magnoliopsida</taxon>
        <taxon>eudicotyledons</taxon>
        <taxon>Gunneridae</taxon>
        <taxon>Pentapetalae</taxon>
        <taxon>rosids</taxon>
        <taxon>Vitales</taxon>
        <taxon>Vitaceae</taxon>
        <taxon>Viteae</taxon>
        <taxon>Vitis</taxon>
    </lineage>
</organism>
<evidence type="ECO:0000259" key="3">
    <source>
        <dbReference type="PROSITE" id="PS50102"/>
    </source>
</evidence>
<dbReference type="Proteomes" id="UP000288805">
    <property type="component" value="Unassembled WGS sequence"/>
</dbReference>
<dbReference type="PROSITE" id="PS50102">
    <property type="entry name" value="RRM"/>
    <property type="match status" value="1"/>
</dbReference>
<evidence type="ECO:0000256" key="1">
    <source>
        <dbReference type="PROSITE-ProRule" id="PRU00176"/>
    </source>
</evidence>
<dbReference type="InterPro" id="IPR035979">
    <property type="entry name" value="RBD_domain_sf"/>
</dbReference>
<dbReference type="Pfam" id="PF00076">
    <property type="entry name" value="RRM_1"/>
    <property type="match status" value="1"/>
</dbReference>
<dbReference type="GO" id="GO:0003723">
    <property type="term" value="F:RNA binding"/>
    <property type="evidence" value="ECO:0007669"/>
    <property type="project" value="UniProtKB-UniRule"/>
</dbReference>
<dbReference type="Pfam" id="PF13966">
    <property type="entry name" value="zf-RVT"/>
    <property type="match status" value="1"/>
</dbReference>
<evidence type="ECO:0000256" key="2">
    <source>
        <dbReference type="SAM" id="Phobius"/>
    </source>
</evidence>
<feature type="domain" description="RRM" evidence="3">
    <location>
        <begin position="280"/>
        <end position="339"/>
    </location>
</feature>
<protein>
    <submittedName>
        <fullName evidence="4">Serine/arginine-rich SC35-like splicing factor SCL28</fullName>
    </submittedName>
</protein>
<dbReference type="InterPro" id="IPR000504">
    <property type="entry name" value="RRM_dom"/>
</dbReference>
<keyword evidence="2" id="KW-0472">Membrane</keyword>
<gene>
    <name evidence="4" type="primary">SCL28_4</name>
    <name evidence="4" type="ORF">CK203_006930</name>
</gene>
<evidence type="ECO:0000313" key="5">
    <source>
        <dbReference type="Proteomes" id="UP000288805"/>
    </source>
</evidence>
<dbReference type="PANTHER" id="PTHR33116">
    <property type="entry name" value="REVERSE TRANSCRIPTASE ZINC-BINDING DOMAIN-CONTAINING PROTEIN-RELATED-RELATED"/>
    <property type="match status" value="1"/>
</dbReference>
<feature type="transmembrane region" description="Helical" evidence="2">
    <location>
        <begin position="388"/>
        <end position="408"/>
    </location>
</feature>
<dbReference type="SUPFAM" id="SSF54928">
    <property type="entry name" value="RNA-binding domain, RBD"/>
    <property type="match status" value="1"/>
</dbReference>
<dbReference type="InterPro" id="IPR026960">
    <property type="entry name" value="RVT-Znf"/>
</dbReference>
<keyword evidence="2" id="KW-1133">Transmembrane helix</keyword>
<proteinExistence type="predicted"/>
<comment type="caution">
    <text evidence="4">The sequence shown here is derived from an EMBL/GenBank/DDBJ whole genome shotgun (WGS) entry which is preliminary data.</text>
</comment>
<dbReference type="InterPro" id="IPR012677">
    <property type="entry name" value="Nucleotide-bd_a/b_plait_sf"/>
</dbReference>
<dbReference type="AlphaFoldDB" id="A0A438KCB2"/>
<keyword evidence="2" id="KW-0812">Transmembrane</keyword>
<sequence length="426" mass="48074">MSVLECGIDDDDKDGDEKNALRVQVSHLLFVDDTLVFCGPSKNRLMYLSWILMWFEAMSGLRINLDKSELISVGGVENAEALVVDLGCKVGSLLSTYLGLPLGVPHRSMVVWDGVEERMRKKLARWYGVGLWKAFRKKCVVVSSRLFFVVGNGQRVKFWKDRWCGDEPLCVYFPTLFALVVLRMLGQRCVCSIEGGGVGARTSLDRLMIGRWMSNVGKGSYLGPTSKIGWPLANRCYLCRRHEESIDHILLHCALLFSLWGVVVLPATVKAVLLGWDGAFVGKRGKEFGEQAYCVFFGREPRGFGFVKFRNAEDAAEAKHHLNHSVIGGREIAIVFAEENRKTPQEMLAGMEEAIEGEVHLGPQDVDIAPIHGHLHQSGMIQGLDPLLYYYVVMLYSDLMCVLFLWVAGKDYRFFHSAWEWKRKMP</sequence>
<feature type="transmembrane region" description="Helical" evidence="2">
    <location>
        <begin position="249"/>
        <end position="269"/>
    </location>
</feature>
<reference evidence="4 5" key="1">
    <citation type="journal article" date="2018" name="PLoS Genet.">
        <title>Population sequencing reveals clonal diversity and ancestral inbreeding in the grapevine cultivar Chardonnay.</title>
        <authorList>
            <person name="Roach M.J."/>
            <person name="Johnson D.L."/>
            <person name="Bohlmann J."/>
            <person name="van Vuuren H.J."/>
            <person name="Jones S.J."/>
            <person name="Pretorius I.S."/>
            <person name="Schmidt S.A."/>
            <person name="Borneman A.R."/>
        </authorList>
    </citation>
    <scope>NUCLEOTIDE SEQUENCE [LARGE SCALE GENOMIC DNA]</scope>
    <source>
        <strain evidence="5">cv. Chardonnay</strain>
        <tissue evidence="4">Leaf</tissue>
    </source>
</reference>
<accession>A0A438KCB2</accession>
<dbReference type="Gene3D" id="3.30.70.330">
    <property type="match status" value="1"/>
</dbReference>
<dbReference type="PANTHER" id="PTHR33116:SF78">
    <property type="entry name" value="OS12G0587133 PROTEIN"/>
    <property type="match status" value="1"/>
</dbReference>
<evidence type="ECO:0000313" key="4">
    <source>
        <dbReference type="EMBL" id="RVX18818.1"/>
    </source>
</evidence>
<dbReference type="EMBL" id="QGNW01000010">
    <property type="protein sequence ID" value="RVX18818.1"/>
    <property type="molecule type" value="Genomic_DNA"/>
</dbReference>
<name>A0A438KCB2_VITVI</name>
<keyword evidence="1" id="KW-0694">RNA-binding</keyword>